<dbReference type="Proteomes" id="UP001157502">
    <property type="component" value="Chromosome 9"/>
</dbReference>
<dbReference type="EMBL" id="CM055736">
    <property type="protein sequence ID" value="KAJ8006634.1"/>
    <property type="molecule type" value="Genomic_DNA"/>
</dbReference>
<proteinExistence type="predicted"/>
<keyword evidence="2" id="KW-1185">Reference proteome</keyword>
<name>A0ACC2GSH7_DALPE</name>
<sequence length="355" mass="39914">MNRMQLKPDGVPGLRAFNKVQLDQASRGGSSTRTSTLPSLHNSLAASEERRRKVLPSTDALLRRYNLLPEVKPEKPKVTKPVGLKPKGRKVKASGSRFPPNYGSRPTGTVNVERQEVPPISKLVQEEQGGFINQSLLATKTESMARKPQSTARLEHLSPKPPVMARTKMFPSIVQRNRSLVKTKSTKKKQENACSECRDGECCDLHRYLKIASYFAEPLQPWICDDDSDDQWSSIPLMEYPSPKPPVKARTTMFPLISQGYMSFVKAEITKKKQENEMENAVTCIDISTSPLQPWRFDARRLGAGQWHPGALLEHPSPNPPVKARTKMFPSISQGYMSFVKAEITKKKQENGQYL</sequence>
<evidence type="ECO:0000313" key="1">
    <source>
        <dbReference type="EMBL" id="KAJ8006634.1"/>
    </source>
</evidence>
<accession>A0ACC2GSH7</accession>
<protein>
    <submittedName>
        <fullName evidence="1">Uncharacterized protein</fullName>
    </submittedName>
</protein>
<comment type="caution">
    <text evidence="1">The sequence shown here is derived from an EMBL/GenBank/DDBJ whole genome shotgun (WGS) entry which is preliminary data.</text>
</comment>
<gene>
    <name evidence="1" type="ORF">DPEC_G00109270</name>
</gene>
<reference evidence="1" key="1">
    <citation type="submission" date="2021-05" db="EMBL/GenBank/DDBJ databases">
        <authorList>
            <person name="Pan Q."/>
            <person name="Jouanno E."/>
            <person name="Zahm M."/>
            <person name="Klopp C."/>
            <person name="Cabau C."/>
            <person name="Louis A."/>
            <person name="Berthelot C."/>
            <person name="Parey E."/>
            <person name="Roest Crollius H."/>
            <person name="Montfort J."/>
            <person name="Robinson-Rechavi M."/>
            <person name="Bouchez O."/>
            <person name="Lampietro C."/>
            <person name="Lopez Roques C."/>
            <person name="Donnadieu C."/>
            <person name="Postlethwait J."/>
            <person name="Bobe J."/>
            <person name="Dillon D."/>
            <person name="Chandos A."/>
            <person name="von Hippel F."/>
            <person name="Guiguen Y."/>
        </authorList>
    </citation>
    <scope>NUCLEOTIDE SEQUENCE</scope>
    <source>
        <strain evidence="1">YG-Jan2019</strain>
    </source>
</reference>
<organism evidence="1 2">
    <name type="scientific">Dallia pectoralis</name>
    <name type="common">Alaska blackfish</name>
    <dbReference type="NCBI Taxonomy" id="75939"/>
    <lineage>
        <taxon>Eukaryota</taxon>
        <taxon>Metazoa</taxon>
        <taxon>Chordata</taxon>
        <taxon>Craniata</taxon>
        <taxon>Vertebrata</taxon>
        <taxon>Euteleostomi</taxon>
        <taxon>Actinopterygii</taxon>
        <taxon>Neopterygii</taxon>
        <taxon>Teleostei</taxon>
        <taxon>Protacanthopterygii</taxon>
        <taxon>Esociformes</taxon>
        <taxon>Umbridae</taxon>
        <taxon>Dallia</taxon>
    </lineage>
</organism>
<evidence type="ECO:0000313" key="2">
    <source>
        <dbReference type="Proteomes" id="UP001157502"/>
    </source>
</evidence>